<organism evidence="3 4">
    <name type="scientific">Aureimonas fodinaquatilis</name>
    <dbReference type="NCBI Taxonomy" id="2565783"/>
    <lineage>
        <taxon>Bacteria</taxon>
        <taxon>Pseudomonadati</taxon>
        <taxon>Pseudomonadota</taxon>
        <taxon>Alphaproteobacteria</taxon>
        <taxon>Hyphomicrobiales</taxon>
        <taxon>Aurantimonadaceae</taxon>
        <taxon>Aureimonas</taxon>
    </lineage>
</organism>
<keyword evidence="4" id="KW-1185">Reference proteome</keyword>
<keyword evidence="1" id="KW-1133">Transmembrane helix</keyword>
<comment type="caution">
    <text evidence="3">The sequence shown here is derived from an EMBL/GenBank/DDBJ whole genome shotgun (WGS) entry which is preliminary data.</text>
</comment>
<feature type="chain" id="PRO_5022767347" description="Holin" evidence="2">
    <location>
        <begin position="27"/>
        <end position="121"/>
    </location>
</feature>
<evidence type="ECO:0000256" key="1">
    <source>
        <dbReference type="SAM" id="Phobius"/>
    </source>
</evidence>
<dbReference type="OrthoDB" id="8401987at2"/>
<dbReference type="EMBL" id="VTWH01000002">
    <property type="protein sequence ID" value="KAA0971068.1"/>
    <property type="molecule type" value="Genomic_DNA"/>
</dbReference>
<feature type="transmembrane region" description="Helical" evidence="1">
    <location>
        <begin position="89"/>
        <end position="110"/>
    </location>
</feature>
<name>A0A5B0DXJ1_9HYPH</name>
<evidence type="ECO:0008006" key="5">
    <source>
        <dbReference type="Google" id="ProtNLM"/>
    </source>
</evidence>
<evidence type="ECO:0000313" key="3">
    <source>
        <dbReference type="EMBL" id="KAA0971068.1"/>
    </source>
</evidence>
<keyword evidence="2" id="KW-0732">Signal</keyword>
<reference evidence="3 4" key="1">
    <citation type="submission" date="2019-08" db="EMBL/GenBank/DDBJ databases">
        <title>Aureimonas fodiniaquatilis sp. nov., isolated from a coal mine wastewater.</title>
        <authorList>
            <person name="Kim W."/>
        </authorList>
    </citation>
    <scope>NUCLEOTIDE SEQUENCE [LARGE SCALE GENOMIC DNA]</scope>
    <source>
        <strain evidence="3 4">CAU 1482</strain>
    </source>
</reference>
<sequence length="121" mass="12294">MNRLKSGLISGILAGLNAAAASPSVAMDANAVPAVQAAVERAIEPIIANEANAEPWFRSRVTWGAIVSVAVPALSALGVATEWLQADELVALLTATGATAGGALTLYGRWRAKRTIGAGSQ</sequence>
<evidence type="ECO:0000313" key="4">
    <source>
        <dbReference type="Proteomes" id="UP000324738"/>
    </source>
</evidence>
<evidence type="ECO:0000256" key="2">
    <source>
        <dbReference type="SAM" id="SignalP"/>
    </source>
</evidence>
<protein>
    <recommendedName>
        <fullName evidence="5">Holin</fullName>
    </recommendedName>
</protein>
<dbReference type="RefSeq" id="WP_149300379.1">
    <property type="nucleotide sequence ID" value="NZ_VTWH01000002.1"/>
</dbReference>
<dbReference type="Proteomes" id="UP000324738">
    <property type="component" value="Unassembled WGS sequence"/>
</dbReference>
<keyword evidence="1" id="KW-0472">Membrane</keyword>
<feature type="signal peptide" evidence="2">
    <location>
        <begin position="1"/>
        <end position="26"/>
    </location>
</feature>
<feature type="transmembrane region" description="Helical" evidence="1">
    <location>
        <begin position="61"/>
        <end position="80"/>
    </location>
</feature>
<keyword evidence="1" id="KW-0812">Transmembrane</keyword>
<dbReference type="AlphaFoldDB" id="A0A5B0DXJ1"/>
<proteinExistence type="predicted"/>
<gene>
    <name evidence="3" type="ORF">FPY71_11525</name>
</gene>
<accession>A0A5B0DXJ1</accession>